<evidence type="ECO:0000313" key="4">
    <source>
        <dbReference type="Proteomes" id="UP000521943"/>
    </source>
</evidence>
<keyword evidence="2" id="KW-0812">Transmembrane</keyword>
<keyword evidence="4" id="KW-1185">Reference proteome</keyword>
<proteinExistence type="predicted"/>
<reference evidence="3 4" key="1">
    <citation type="submission" date="2020-07" db="EMBL/GenBank/DDBJ databases">
        <title>Comparative genomics of pyrophilous fungi reveals a link between fire events and developmental genes.</title>
        <authorList>
            <consortium name="DOE Joint Genome Institute"/>
            <person name="Steindorff A.S."/>
            <person name="Carver A."/>
            <person name="Calhoun S."/>
            <person name="Stillman K."/>
            <person name="Liu H."/>
            <person name="Lipzen A."/>
            <person name="Pangilinan J."/>
            <person name="Labutti K."/>
            <person name="Bruns T.D."/>
            <person name="Grigoriev I.V."/>
        </authorList>
    </citation>
    <scope>NUCLEOTIDE SEQUENCE [LARGE SCALE GENOMIC DNA]</scope>
    <source>
        <strain evidence="3 4">CBS 144469</strain>
    </source>
</reference>
<organism evidence="3 4">
    <name type="scientific">Ephemerocybe angulata</name>
    <dbReference type="NCBI Taxonomy" id="980116"/>
    <lineage>
        <taxon>Eukaryota</taxon>
        <taxon>Fungi</taxon>
        <taxon>Dikarya</taxon>
        <taxon>Basidiomycota</taxon>
        <taxon>Agaricomycotina</taxon>
        <taxon>Agaricomycetes</taxon>
        <taxon>Agaricomycetidae</taxon>
        <taxon>Agaricales</taxon>
        <taxon>Agaricineae</taxon>
        <taxon>Psathyrellaceae</taxon>
        <taxon>Ephemerocybe</taxon>
    </lineage>
</organism>
<dbReference type="Proteomes" id="UP000521943">
    <property type="component" value="Unassembled WGS sequence"/>
</dbReference>
<gene>
    <name evidence="3" type="ORF">DFP72DRAFT_1050289</name>
</gene>
<name>A0A8H6M0I3_9AGAR</name>
<protein>
    <submittedName>
        <fullName evidence="3">Uncharacterized protein</fullName>
    </submittedName>
</protein>
<feature type="transmembrane region" description="Helical" evidence="2">
    <location>
        <begin position="238"/>
        <end position="258"/>
    </location>
</feature>
<dbReference type="EMBL" id="JACGCI010000083">
    <property type="protein sequence ID" value="KAF6747287.1"/>
    <property type="molecule type" value="Genomic_DNA"/>
</dbReference>
<sequence>MNSLLIYGQHDVKAPQSPSAPTVEEKRDFIRVILQYEGGSDQVIMRRPKATTEYHTFTQQLRQVYFLGHFPDTFNVRLYTTELDECRGIEVRVPEELWTHFSPSVNTWIAKPVPTQYEPDRSKLDTREQHALSDQTREEVLGKEERHGDCQVEARMKNGHGGGIVRIGNPNGTARESAAETSATPVIDPQVGLEEHSQECHAEPERITTLKQTSSTLNPNPPMGNTPPLHRPFSTRTICMILALFGALLALHVLANLLPLE</sequence>
<feature type="region of interest" description="Disordered" evidence="1">
    <location>
        <begin position="119"/>
        <end position="148"/>
    </location>
</feature>
<keyword evidence="2" id="KW-1133">Transmembrane helix</keyword>
<evidence type="ECO:0000313" key="3">
    <source>
        <dbReference type="EMBL" id="KAF6747287.1"/>
    </source>
</evidence>
<keyword evidence="2" id="KW-0472">Membrane</keyword>
<comment type="caution">
    <text evidence="3">The sequence shown here is derived from an EMBL/GenBank/DDBJ whole genome shotgun (WGS) entry which is preliminary data.</text>
</comment>
<evidence type="ECO:0000256" key="2">
    <source>
        <dbReference type="SAM" id="Phobius"/>
    </source>
</evidence>
<accession>A0A8H6M0I3</accession>
<dbReference type="AlphaFoldDB" id="A0A8H6M0I3"/>
<evidence type="ECO:0000256" key="1">
    <source>
        <dbReference type="SAM" id="MobiDB-lite"/>
    </source>
</evidence>